<feature type="region of interest" description="Disordered" evidence="1">
    <location>
        <begin position="1"/>
        <end position="37"/>
    </location>
</feature>
<keyword evidence="3" id="KW-1185">Reference proteome</keyword>
<reference evidence="2 3" key="1">
    <citation type="journal article" date="2021" name="Commun. Biol.">
        <title>The genome of Shorea leprosula (Dipterocarpaceae) highlights the ecological relevance of drought in aseasonal tropical rainforests.</title>
        <authorList>
            <person name="Ng K.K.S."/>
            <person name="Kobayashi M.J."/>
            <person name="Fawcett J.A."/>
            <person name="Hatakeyama M."/>
            <person name="Paape T."/>
            <person name="Ng C.H."/>
            <person name="Ang C.C."/>
            <person name="Tnah L.H."/>
            <person name="Lee C.T."/>
            <person name="Nishiyama T."/>
            <person name="Sese J."/>
            <person name="O'Brien M.J."/>
            <person name="Copetti D."/>
            <person name="Mohd Noor M.I."/>
            <person name="Ong R.C."/>
            <person name="Putra M."/>
            <person name="Sireger I.Z."/>
            <person name="Indrioko S."/>
            <person name="Kosugi Y."/>
            <person name="Izuno A."/>
            <person name="Isagi Y."/>
            <person name="Lee S.L."/>
            <person name="Shimizu K.K."/>
        </authorList>
    </citation>
    <scope>NUCLEOTIDE SEQUENCE [LARGE SCALE GENOMIC DNA]</scope>
    <source>
        <strain evidence="2">214</strain>
    </source>
</reference>
<feature type="region of interest" description="Disordered" evidence="1">
    <location>
        <begin position="64"/>
        <end position="111"/>
    </location>
</feature>
<dbReference type="AlphaFoldDB" id="A0AAV5IQQ8"/>
<accession>A0AAV5IQQ8</accession>
<gene>
    <name evidence="2" type="ORF">SLEP1_g15136</name>
</gene>
<dbReference type="Proteomes" id="UP001054252">
    <property type="component" value="Unassembled WGS sequence"/>
</dbReference>
<protein>
    <submittedName>
        <fullName evidence="2">Uncharacterized protein</fullName>
    </submittedName>
</protein>
<sequence>MPRNHPQSRAAGGRTKQSRADPAFPAEEGDFWVQEQEKEEKSKLAHRFLKAGAGGLLGSFFFFSSGCSGKQSRIGQKERKKGKEREEEEEMRKRKRSGDIYKTYTDRNRSV</sequence>
<evidence type="ECO:0000256" key="1">
    <source>
        <dbReference type="SAM" id="MobiDB-lite"/>
    </source>
</evidence>
<proteinExistence type="predicted"/>
<feature type="compositionally biased region" description="Basic and acidic residues" evidence="1">
    <location>
        <begin position="75"/>
        <end position="85"/>
    </location>
</feature>
<name>A0AAV5IQQ8_9ROSI</name>
<comment type="caution">
    <text evidence="2">The sequence shown here is derived from an EMBL/GenBank/DDBJ whole genome shotgun (WGS) entry which is preliminary data.</text>
</comment>
<organism evidence="2 3">
    <name type="scientific">Rubroshorea leprosula</name>
    <dbReference type="NCBI Taxonomy" id="152421"/>
    <lineage>
        <taxon>Eukaryota</taxon>
        <taxon>Viridiplantae</taxon>
        <taxon>Streptophyta</taxon>
        <taxon>Embryophyta</taxon>
        <taxon>Tracheophyta</taxon>
        <taxon>Spermatophyta</taxon>
        <taxon>Magnoliopsida</taxon>
        <taxon>eudicotyledons</taxon>
        <taxon>Gunneridae</taxon>
        <taxon>Pentapetalae</taxon>
        <taxon>rosids</taxon>
        <taxon>malvids</taxon>
        <taxon>Malvales</taxon>
        <taxon>Dipterocarpaceae</taxon>
        <taxon>Rubroshorea</taxon>
    </lineage>
</organism>
<evidence type="ECO:0000313" key="2">
    <source>
        <dbReference type="EMBL" id="GKV02740.1"/>
    </source>
</evidence>
<dbReference type="EMBL" id="BPVZ01000019">
    <property type="protein sequence ID" value="GKV02740.1"/>
    <property type="molecule type" value="Genomic_DNA"/>
</dbReference>
<evidence type="ECO:0000313" key="3">
    <source>
        <dbReference type="Proteomes" id="UP001054252"/>
    </source>
</evidence>